<dbReference type="EMBL" id="JAUTWS010000013">
    <property type="protein sequence ID" value="MDO9709752.1"/>
    <property type="molecule type" value="Genomic_DNA"/>
</dbReference>
<dbReference type="Pfam" id="PF04955">
    <property type="entry name" value="HupE_UreJ"/>
    <property type="match status" value="1"/>
</dbReference>
<sequence length="211" mass="19995">MQRIAAIPAGLLGGLTLAFPAAAHHVSGGMMPTGFAEGFLSGLAHPLIGLDHLGFILAVGLAAGIARLGAAVPATFVGASLLGVLLHGWAPTGPAVEILVALSVAAAGGALAAGGRALPAAAWTALAALAGLVHGVAYGETVTGAEPTPVIAYLLGLGLVQGAIAAGLARLGRRWSAAGPAGAGMLAPRLAGATILGVGIATLAAGTLPGG</sequence>
<comment type="caution">
    <text evidence="2">The sequence shown here is derived from an EMBL/GenBank/DDBJ whole genome shotgun (WGS) entry which is preliminary data.</text>
</comment>
<dbReference type="InterPro" id="IPR007038">
    <property type="entry name" value="HupE_UreJ"/>
</dbReference>
<evidence type="ECO:0000313" key="2">
    <source>
        <dbReference type="EMBL" id="MDO9709752.1"/>
    </source>
</evidence>
<name>A0ABT9E0V7_9PROT</name>
<feature type="transmembrane region" description="Helical" evidence="1">
    <location>
        <begin position="68"/>
        <end position="89"/>
    </location>
</feature>
<organism evidence="2 3">
    <name type="scientific">Paracraurococcus lichenis</name>
    <dbReference type="NCBI Taxonomy" id="3064888"/>
    <lineage>
        <taxon>Bacteria</taxon>
        <taxon>Pseudomonadati</taxon>
        <taxon>Pseudomonadota</taxon>
        <taxon>Alphaproteobacteria</taxon>
        <taxon>Acetobacterales</taxon>
        <taxon>Roseomonadaceae</taxon>
        <taxon>Paracraurococcus</taxon>
    </lineage>
</organism>
<keyword evidence="3" id="KW-1185">Reference proteome</keyword>
<evidence type="ECO:0000256" key="1">
    <source>
        <dbReference type="SAM" id="Phobius"/>
    </source>
</evidence>
<evidence type="ECO:0000313" key="3">
    <source>
        <dbReference type="Proteomes" id="UP001243009"/>
    </source>
</evidence>
<feature type="transmembrane region" description="Helical" evidence="1">
    <location>
        <begin position="150"/>
        <end position="169"/>
    </location>
</feature>
<feature type="transmembrane region" description="Helical" evidence="1">
    <location>
        <begin position="120"/>
        <end position="138"/>
    </location>
</feature>
<keyword evidence="1" id="KW-0812">Transmembrane</keyword>
<dbReference type="RefSeq" id="WP_305104619.1">
    <property type="nucleotide sequence ID" value="NZ_JAUTWS010000013.1"/>
</dbReference>
<feature type="transmembrane region" description="Helical" evidence="1">
    <location>
        <begin position="39"/>
        <end position="61"/>
    </location>
</feature>
<proteinExistence type="predicted"/>
<dbReference type="Proteomes" id="UP001243009">
    <property type="component" value="Unassembled WGS sequence"/>
</dbReference>
<feature type="transmembrane region" description="Helical" evidence="1">
    <location>
        <begin position="95"/>
        <end position="113"/>
    </location>
</feature>
<protein>
    <submittedName>
        <fullName evidence="2">HupE/UreJ family protein</fullName>
    </submittedName>
</protein>
<gene>
    <name evidence="2" type="ORF">Q7A36_15480</name>
</gene>
<feature type="transmembrane region" description="Helical" evidence="1">
    <location>
        <begin position="190"/>
        <end position="208"/>
    </location>
</feature>
<reference evidence="2 3" key="1">
    <citation type="submission" date="2023-08" db="EMBL/GenBank/DDBJ databases">
        <title>The draft genome sequence of Paracraurococcus sp. LOR1-02.</title>
        <authorList>
            <person name="Kingkaew E."/>
            <person name="Tanasupawat S."/>
        </authorList>
    </citation>
    <scope>NUCLEOTIDE SEQUENCE [LARGE SCALE GENOMIC DNA]</scope>
    <source>
        <strain evidence="2 3">LOR1-02</strain>
    </source>
</reference>
<keyword evidence="1" id="KW-1133">Transmembrane helix</keyword>
<keyword evidence="1" id="KW-0472">Membrane</keyword>
<accession>A0ABT9E0V7</accession>